<dbReference type="InterPro" id="IPR023996">
    <property type="entry name" value="TonB-dep_OMP_SusC/RagA"/>
</dbReference>
<dbReference type="Proteomes" id="UP000254072">
    <property type="component" value="Unassembled WGS sequence"/>
</dbReference>
<evidence type="ECO:0000256" key="8">
    <source>
        <dbReference type="SAM" id="SignalP"/>
    </source>
</evidence>
<comment type="subcellular location">
    <subcellularLocation>
        <location evidence="1 7">Cell outer membrane</location>
        <topology evidence="1 7">Multi-pass membrane protein</topology>
    </subcellularLocation>
</comment>
<dbReference type="InterPro" id="IPR036942">
    <property type="entry name" value="Beta-barrel_TonB_sf"/>
</dbReference>
<keyword evidence="4 7" id="KW-0812">Transmembrane</keyword>
<dbReference type="PROSITE" id="PS52016">
    <property type="entry name" value="TONB_DEPENDENT_REC_3"/>
    <property type="match status" value="1"/>
</dbReference>
<keyword evidence="5 7" id="KW-0472">Membrane</keyword>
<keyword evidence="10" id="KW-0675">Receptor</keyword>
<evidence type="ECO:0000256" key="4">
    <source>
        <dbReference type="ARBA" id="ARBA00022692"/>
    </source>
</evidence>
<keyword evidence="2 7" id="KW-0813">Transport</keyword>
<dbReference type="InterPro" id="IPR037066">
    <property type="entry name" value="Plug_dom_sf"/>
</dbReference>
<keyword evidence="3 7" id="KW-1134">Transmembrane beta strand</keyword>
<feature type="chain" id="PRO_5016763727" evidence="8">
    <location>
        <begin position="36"/>
        <end position="939"/>
    </location>
</feature>
<reference evidence="10 11" key="1">
    <citation type="submission" date="2018-06" db="EMBL/GenBank/DDBJ databases">
        <authorList>
            <consortium name="Pathogen Informatics"/>
            <person name="Doyle S."/>
        </authorList>
    </citation>
    <scope>NUCLEOTIDE SEQUENCE [LARGE SCALE GENOMIC DNA]</scope>
    <source>
        <strain evidence="10 11">NCTC11157</strain>
    </source>
</reference>
<dbReference type="Pfam" id="PF07715">
    <property type="entry name" value="Plug"/>
    <property type="match status" value="1"/>
</dbReference>
<evidence type="ECO:0000256" key="1">
    <source>
        <dbReference type="ARBA" id="ARBA00004571"/>
    </source>
</evidence>
<gene>
    <name evidence="10" type="ORF">NCTC11157_00876</name>
</gene>
<sequence>MSELATEVIMTLRNRTNKYGFLAISSLFLSLSCFAQTGKDTLSVREETLDEVVVTGYVNKPKEIYTGSVFTIDSKTLKSQVNTNLLELIKNNVPGFELTPNNNFGADPNKLPDMVIRGRSSFIEGDRTNLPLFILDGVEVDVRVVFNLKPSTISQISVLKDAAATTYYGSKAANGVIVITSLPTRIGKLDVDYTNRFQISVADLSDYNLLNAAEKLEFERKAGLYGNFTGSSDIDVKRQKDYYEKLDRVKAGINTNWLKIPLRTGLTQTHNVNVMGGTPLFRYTLMAGINDVRGVMDKSDRRDASVRVNLTYGDFSKLFLQYTARIESGQSHDVPYGSFADYAQLNPYDAPYNNHGELNTELAFGMANPIYEKTLSSYIEQKSRVISNSAKLRWNVVKHLRLEGTIALTQTQNDNETFFSPRSVKFNYTDKAKRGSFDILHSNATDFSANAFAVWSKAFKAHQVIATLGLNLQATENESNGFTAIGILSDKIDHASQAAAFAEGSTPKGGKDKARMFGGYLNVQYIFENKYFIDASFRREGSSKFGTSERYAPFSMIALGWNLHKERFLENTPINLLKIRTSIGTVGNVSFSPYQAQLAYRYHANYIYNNEIGAMPVALVNPNLKWERTTKANFGLDFSLFADRLSGSFDIYKNTTNNLVMTVSKPLHTGFANAKENLGQIRNSGYELSLRGRIIDGKFWGLNAYVTASHNRNRIVKISDYLRNQNAENAKQSNKLPVAIYAEGESLTALKVMRSAGINPANGKEIFVVKDGKQTYTYSYNDRIVVGDLTPTLQGAFGLAANAGNFSLSVSFTYRLGATIYNATLANKVEGINPMHNVDRRAFYNRWQTPGDNALYKHIAAQEITPPTSRFVKKEYALDGTSLMLGYDVPNGLCQLLHIQYARLTFSMGQFLHLSTIKRERGLAYPFANIYELGLNIKI</sequence>
<keyword evidence="8" id="KW-0732">Signal</keyword>
<accession>A0A379DYK1</accession>
<comment type="similarity">
    <text evidence="7">Belongs to the TonB-dependent receptor family.</text>
</comment>
<dbReference type="NCBIfam" id="TIGR04056">
    <property type="entry name" value="OMP_RagA_SusC"/>
    <property type="match status" value="1"/>
</dbReference>
<dbReference type="InterPro" id="IPR039426">
    <property type="entry name" value="TonB-dep_rcpt-like"/>
</dbReference>
<dbReference type="EMBL" id="UGTL01000001">
    <property type="protein sequence ID" value="SUB85154.1"/>
    <property type="molecule type" value="Genomic_DNA"/>
</dbReference>
<protein>
    <submittedName>
        <fullName evidence="10">Outer membrane cobalamin receptor protein</fullName>
    </submittedName>
</protein>
<evidence type="ECO:0000313" key="10">
    <source>
        <dbReference type="EMBL" id="SUB85154.1"/>
    </source>
</evidence>
<dbReference type="AlphaFoldDB" id="A0A379DYK1"/>
<evidence type="ECO:0000256" key="2">
    <source>
        <dbReference type="ARBA" id="ARBA00022448"/>
    </source>
</evidence>
<dbReference type="GO" id="GO:0009279">
    <property type="term" value="C:cell outer membrane"/>
    <property type="evidence" value="ECO:0007669"/>
    <property type="project" value="UniProtKB-SubCell"/>
</dbReference>
<feature type="domain" description="TonB-dependent receptor plug" evidence="9">
    <location>
        <begin position="66"/>
        <end position="176"/>
    </location>
</feature>
<name>A0A379DYK1_9BACT</name>
<organism evidence="10 11">
    <name type="scientific">Prevotella disiens</name>
    <dbReference type="NCBI Taxonomy" id="28130"/>
    <lineage>
        <taxon>Bacteria</taxon>
        <taxon>Pseudomonadati</taxon>
        <taxon>Bacteroidota</taxon>
        <taxon>Bacteroidia</taxon>
        <taxon>Bacteroidales</taxon>
        <taxon>Prevotellaceae</taxon>
        <taxon>Prevotella</taxon>
    </lineage>
</organism>
<keyword evidence="6 7" id="KW-0998">Cell outer membrane</keyword>
<dbReference type="InterPro" id="IPR012910">
    <property type="entry name" value="Plug_dom"/>
</dbReference>
<proteinExistence type="inferred from homology"/>
<evidence type="ECO:0000256" key="3">
    <source>
        <dbReference type="ARBA" id="ARBA00022452"/>
    </source>
</evidence>
<evidence type="ECO:0000256" key="5">
    <source>
        <dbReference type="ARBA" id="ARBA00023136"/>
    </source>
</evidence>
<evidence type="ECO:0000259" key="9">
    <source>
        <dbReference type="Pfam" id="PF07715"/>
    </source>
</evidence>
<feature type="signal peptide" evidence="8">
    <location>
        <begin position="1"/>
        <end position="35"/>
    </location>
</feature>
<dbReference type="SUPFAM" id="SSF56935">
    <property type="entry name" value="Porins"/>
    <property type="match status" value="1"/>
</dbReference>
<dbReference type="Gene3D" id="2.40.170.20">
    <property type="entry name" value="TonB-dependent receptor, beta-barrel domain"/>
    <property type="match status" value="1"/>
</dbReference>
<evidence type="ECO:0000256" key="7">
    <source>
        <dbReference type="PROSITE-ProRule" id="PRU01360"/>
    </source>
</evidence>
<dbReference type="Gene3D" id="2.170.130.10">
    <property type="entry name" value="TonB-dependent receptor, plug domain"/>
    <property type="match status" value="1"/>
</dbReference>
<evidence type="ECO:0000313" key="11">
    <source>
        <dbReference type="Proteomes" id="UP000254072"/>
    </source>
</evidence>
<evidence type="ECO:0000256" key="6">
    <source>
        <dbReference type="ARBA" id="ARBA00023237"/>
    </source>
</evidence>